<dbReference type="Gene3D" id="1.20.140.150">
    <property type="match status" value="1"/>
</dbReference>
<dbReference type="Pfam" id="PF00822">
    <property type="entry name" value="PMP22_Claudin"/>
    <property type="match status" value="1"/>
</dbReference>
<feature type="transmembrane region" description="Helical" evidence="7">
    <location>
        <begin position="100"/>
        <end position="120"/>
    </location>
</feature>
<evidence type="ECO:0000313" key="8">
    <source>
        <dbReference type="Ensembl" id="ENSVURP00010011266.1"/>
    </source>
</evidence>
<keyword evidence="4 7" id="KW-1133">Transmembrane helix</keyword>
<dbReference type="STRING" id="29139.ENSVURP00010011266"/>
<reference evidence="8" key="3">
    <citation type="submission" date="2025-09" db="UniProtKB">
        <authorList>
            <consortium name="Ensembl"/>
        </authorList>
    </citation>
    <scope>IDENTIFICATION</scope>
</reference>
<evidence type="ECO:0000256" key="5">
    <source>
        <dbReference type="ARBA" id="ARBA00023136"/>
    </source>
</evidence>
<dbReference type="PANTHER" id="PTHR10671:SF30">
    <property type="entry name" value="CLAUDIN DOMAIN-CONTAINING PROTEIN 2"/>
    <property type="match status" value="1"/>
</dbReference>
<keyword evidence="9" id="KW-1185">Reference proteome</keyword>
<dbReference type="RefSeq" id="XP_027713945.1">
    <property type="nucleotide sequence ID" value="XM_027858144.1"/>
</dbReference>
<dbReference type="GeneTree" id="ENSGT01050000244814"/>
<dbReference type="Ensembl" id="ENSVURT00010012795.1">
    <property type="protein sequence ID" value="ENSVURP00010011266.1"/>
    <property type="gene ID" value="ENSVURG00010008691.1"/>
</dbReference>
<comment type="subcellular location">
    <subcellularLocation>
        <location evidence="1">Membrane</location>
        <topology evidence="1">Multi-pass membrane protein</topology>
    </subcellularLocation>
</comment>
<dbReference type="Proteomes" id="UP000314987">
    <property type="component" value="Unassembled WGS sequence"/>
</dbReference>
<dbReference type="GO" id="GO:0005886">
    <property type="term" value="C:plasma membrane"/>
    <property type="evidence" value="ECO:0007669"/>
    <property type="project" value="TreeGrafter"/>
</dbReference>
<comment type="similarity">
    <text evidence="2">Belongs to the PMP-22/EMP/MP20 family.</text>
</comment>
<name>A0A4X2KML1_VOMUR</name>
<reference evidence="9" key="1">
    <citation type="submission" date="2018-12" db="EMBL/GenBank/DDBJ databases">
        <authorList>
            <person name="Yazar S."/>
        </authorList>
    </citation>
    <scope>NUCLEOTIDE SEQUENCE [LARGE SCALE GENOMIC DNA]</scope>
</reference>
<keyword evidence="5 7" id="KW-0472">Membrane</keyword>
<reference evidence="8" key="2">
    <citation type="submission" date="2025-08" db="UniProtKB">
        <authorList>
            <consortium name="Ensembl"/>
        </authorList>
    </citation>
    <scope>IDENTIFICATION</scope>
</reference>
<evidence type="ECO:0008006" key="10">
    <source>
        <dbReference type="Google" id="ProtNLM"/>
    </source>
</evidence>
<evidence type="ECO:0000256" key="7">
    <source>
        <dbReference type="SAM" id="Phobius"/>
    </source>
</evidence>
<evidence type="ECO:0000256" key="1">
    <source>
        <dbReference type="ARBA" id="ARBA00004141"/>
    </source>
</evidence>
<evidence type="ECO:0000256" key="4">
    <source>
        <dbReference type="ARBA" id="ARBA00022989"/>
    </source>
</evidence>
<organism evidence="8 9">
    <name type="scientific">Vombatus ursinus</name>
    <name type="common">Common wombat</name>
    <dbReference type="NCBI Taxonomy" id="29139"/>
    <lineage>
        <taxon>Eukaryota</taxon>
        <taxon>Metazoa</taxon>
        <taxon>Chordata</taxon>
        <taxon>Craniata</taxon>
        <taxon>Vertebrata</taxon>
        <taxon>Euteleostomi</taxon>
        <taxon>Mammalia</taxon>
        <taxon>Metatheria</taxon>
        <taxon>Diprotodontia</taxon>
        <taxon>Vombatidae</taxon>
        <taxon>Vombatus</taxon>
    </lineage>
</organism>
<protein>
    <recommendedName>
        <fullName evidence="10">Claudin domain containing 2</fullName>
    </recommendedName>
</protein>
<dbReference type="CTD" id="125875"/>
<proteinExistence type="inferred from homology"/>
<dbReference type="PROSITE" id="PS01221">
    <property type="entry name" value="PMP22_1"/>
    <property type="match status" value="1"/>
</dbReference>
<evidence type="ECO:0000313" key="9">
    <source>
        <dbReference type="Proteomes" id="UP000314987"/>
    </source>
</evidence>
<dbReference type="InterPro" id="IPR004031">
    <property type="entry name" value="PMP22/EMP/MP20/Claudin"/>
</dbReference>
<evidence type="ECO:0000256" key="2">
    <source>
        <dbReference type="ARBA" id="ARBA00006864"/>
    </source>
</evidence>
<keyword evidence="3 7" id="KW-0812">Transmembrane</keyword>
<dbReference type="PANTHER" id="PTHR10671">
    <property type="entry name" value="EPITHELIAL MEMBRANE PROTEIN-RELATED"/>
    <property type="match status" value="1"/>
</dbReference>
<sequence length="207" mass="21954">MGVKRSLQSAGLSLGVLANILVVLATATDFWSRFSDGHNGLWRMCRKNSCTKASCETMLAVTAACVVLAAGSGLVATVLGVRVLHASLNGNLIPPRGRNACLVFFLSALLLLTGMVGYTARDVWKLDSFFSWSYFTAWLALPFSILAGSKAQGEILTSFQPPEGPPGLPSSPSSQRPAVPSPPLSSCSRDSKVTQPCRTMDSQSPSF</sequence>
<dbReference type="InterPro" id="IPR050579">
    <property type="entry name" value="PMP-22/EMP/MP20-like"/>
</dbReference>
<feature type="transmembrane region" description="Helical" evidence="7">
    <location>
        <begin position="132"/>
        <end position="149"/>
    </location>
</feature>
<dbReference type="AlphaFoldDB" id="A0A4X2KML1"/>
<evidence type="ECO:0000256" key="3">
    <source>
        <dbReference type="ARBA" id="ARBA00022692"/>
    </source>
</evidence>
<accession>A0A4X2KML1</accession>
<feature type="transmembrane region" description="Helical" evidence="7">
    <location>
        <begin position="58"/>
        <end position="79"/>
    </location>
</feature>
<feature type="region of interest" description="Disordered" evidence="6">
    <location>
        <begin position="158"/>
        <end position="207"/>
    </location>
</feature>
<dbReference type="GeneID" id="114040145"/>
<feature type="compositionally biased region" description="Polar residues" evidence="6">
    <location>
        <begin position="184"/>
        <end position="207"/>
    </location>
</feature>
<gene>
    <name evidence="8" type="primary">CLDND2</name>
</gene>
<feature type="transmembrane region" description="Helical" evidence="7">
    <location>
        <begin position="12"/>
        <end position="32"/>
    </location>
</feature>
<evidence type="ECO:0000256" key="6">
    <source>
        <dbReference type="SAM" id="MobiDB-lite"/>
    </source>
</evidence>
<dbReference type="InterPro" id="IPR004032">
    <property type="entry name" value="PMP22_EMP_MP20"/>
</dbReference>